<feature type="compositionally biased region" description="Low complexity" evidence="1">
    <location>
        <begin position="63"/>
        <end position="73"/>
    </location>
</feature>
<dbReference type="InParanoid" id="A0A507B7U5"/>
<feature type="compositionally biased region" description="Basic and acidic residues" evidence="1">
    <location>
        <begin position="37"/>
        <end position="56"/>
    </location>
</feature>
<evidence type="ECO:0000313" key="2">
    <source>
        <dbReference type="EMBL" id="TPX12838.1"/>
    </source>
</evidence>
<gene>
    <name evidence="2" type="ORF">E0L32_006718</name>
</gene>
<keyword evidence="3" id="KW-1185">Reference proteome</keyword>
<name>A0A507B7U5_9PEZI</name>
<dbReference type="EMBL" id="SKBQ01000039">
    <property type="protein sequence ID" value="TPX12838.1"/>
    <property type="molecule type" value="Genomic_DNA"/>
</dbReference>
<comment type="caution">
    <text evidence="2">The sequence shown here is derived from an EMBL/GenBank/DDBJ whole genome shotgun (WGS) entry which is preliminary data.</text>
</comment>
<dbReference type="GeneID" id="41974165"/>
<organism evidence="2 3">
    <name type="scientific">Thyridium curvatum</name>
    <dbReference type="NCBI Taxonomy" id="1093900"/>
    <lineage>
        <taxon>Eukaryota</taxon>
        <taxon>Fungi</taxon>
        <taxon>Dikarya</taxon>
        <taxon>Ascomycota</taxon>
        <taxon>Pezizomycotina</taxon>
        <taxon>Sordariomycetes</taxon>
        <taxon>Sordariomycetidae</taxon>
        <taxon>Thyridiales</taxon>
        <taxon>Thyridiaceae</taxon>
        <taxon>Thyridium</taxon>
    </lineage>
</organism>
<dbReference type="RefSeq" id="XP_030994549.1">
    <property type="nucleotide sequence ID" value="XM_031141382.1"/>
</dbReference>
<protein>
    <submittedName>
        <fullName evidence="2">Uncharacterized protein</fullName>
    </submittedName>
</protein>
<dbReference type="AlphaFoldDB" id="A0A507B7U5"/>
<accession>A0A507B7U5</accession>
<dbReference type="Proteomes" id="UP000319257">
    <property type="component" value="Unassembled WGS sequence"/>
</dbReference>
<proteinExistence type="predicted"/>
<sequence>MADQSTVQDNLPPPPPYVAESQQHGDDASTAPPPAYDHVETPADPVHGDEKRRQHEAIAAPRSHGPALSASSSSPPPPPPPAEASSSSSSRGGSSSSNPFNLIRSAKEAYEARQANKKVDYYEKMYGFVPKNVMTEAEWKRARKEAPRERKPFESYVKKQYFGSWD</sequence>
<feature type="compositionally biased region" description="Low complexity" evidence="1">
    <location>
        <begin position="83"/>
        <end position="99"/>
    </location>
</feature>
<evidence type="ECO:0000313" key="3">
    <source>
        <dbReference type="Proteomes" id="UP000319257"/>
    </source>
</evidence>
<feature type="region of interest" description="Disordered" evidence="1">
    <location>
        <begin position="1"/>
        <end position="100"/>
    </location>
</feature>
<dbReference type="OrthoDB" id="5243597at2759"/>
<evidence type="ECO:0000256" key="1">
    <source>
        <dbReference type="SAM" id="MobiDB-lite"/>
    </source>
</evidence>
<reference evidence="2 3" key="1">
    <citation type="submission" date="2019-06" db="EMBL/GenBank/DDBJ databases">
        <title>Draft genome sequence of the filamentous fungus Phialemoniopsis curvata isolated from diesel fuel.</title>
        <authorList>
            <person name="Varaljay V.A."/>
            <person name="Lyon W.J."/>
            <person name="Crouch A.L."/>
            <person name="Drake C.E."/>
            <person name="Hollomon J.M."/>
            <person name="Nadeau L.J."/>
            <person name="Nunn H.S."/>
            <person name="Stevenson B.S."/>
            <person name="Bojanowski C.L."/>
            <person name="Crookes-Goodson W.J."/>
        </authorList>
    </citation>
    <scope>NUCLEOTIDE SEQUENCE [LARGE SCALE GENOMIC DNA]</scope>
    <source>
        <strain evidence="2 3">D216</strain>
    </source>
</reference>